<organism evidence="6 7">
    <name type="scientific">Halopenitus salinus</name>
    <dbReference type="NCBI Taxonomy" id="1198295"/>
    <lineage>
        <taxon>Archaea</taxon>
        <taxon>Methanobacteriati</taxon>
        <taxon>Methanobacteriota</taxon>
        <taxon>Stenosarchaea group</taxon>
        <taxon>Halobacteria</taxon>
        <taxon>Halobacteriales</taxon>
        <taxon>Haloferacaceae</taxon>
        <taxon>Halopenitus</taxon>
    </lineage>
</organism>
<dbReference type="Pfam" id="PF24278">
    <property type="entry name" value="HVO_0513_N"/>
    <property type="match status" value="1"/>
</dbReference>
<evidence type="ECO:0000259" key="4">
    <source>
        <dbReference type="Pfam" id="PF04967"/>
    </source>
</evidence>
<sequence>MKRIDLRIVHTEETIHPVHDFEARHEDFHGSALVEWNPGRGDVATFVLRVAGDPDVYREVLEEREATRSFTVAPVEEGLFSCLLTERPPERDRTYLNAFGVEGVVVRLPVRYNTDRSVDLTFLGAGPAIEDSLAAVPDAVSTEVRAVTEYDGRAGASAEGLTERQREAVEAALAVGYYDSPRGGTVGEVATRLDVATSTAAEHLRKAERRTMRKATDVPWRPIDE</sequence>
<protein>
    <submittedName>
        <fullName evidence="6">Helix-turn-helix domain-containing protein</fullName>
    </submittedName>
</protein>
<dbReference type="Proteomes" id="UP001596296">
    <property type="component" value="Unassembled WGS sequence"/>
</dbReference>
<keyword evidence="1" id="KW-0805">Transcription regulation</keyword>
<evidence type="ECO:0000256" key="2">
    <source>
        <dbReference type="ARBA" id="ARBA00023163"/>
    </source>
</evidence>
<feature type="domain" description="HTH bat-type" evidence="4">
    <location>
        <begin position="161"/>
        <end position="212"/>
    </location>
</feature>
<name>A0ABD5URB4_9EURY</name>
<reference evidence="6 7" key="1">
    <citation type="journal article" date="2019" name="Int. J. Syst. Evol. Microbiol.">
        <title>The Global Catalogue of Microorganisms (GCM) 10K type strain sequencing project: providing services to taxonomists for standard genome sequencing and annotation.</title>
        <authorList>
            <consortium name="The Broad Institute Genomics Platform"/>
            <consortium name="The Broad Institute Genome Sequencing Center for Infectious Disease"/>
            <person name="Wu L."/>
            <person name="Ma J."/>
        </authorList>
    </citation>
    <scope>NUCLEOTIDE SEQUENCE [LARGE SCALE GENOMIC DNA]</scope>
    <source>
        <strain evidence="6 7">SKJ47</strain>
    </source>
</reference>
<dbReference type="InterPro" id="IPR056493">
    <property type="entry name" value="HVO_0513_N"/>
</dbReference>
<dbReference type="RefSeq" id="WP_379741530.1">
    <property type="nucleotide sequence ID" value="NZ_JBHSVN010000001.1"/>
</dbReference>
<evidence type="ECO:0000256" key="3">
    <source>
        <dbReference type="SAM" id="MobiDB-lite"/>
    </source>
</evidence>
<comment type="caution">
    <text evidence="6">The sequence shown here is derived from an EMBL/GenBank/DDBJ whole genome shotgun (WGS) entry which is preliminary data.</text>
</comment>
<evidence type="ECO:0000259" key="5">
    <source>
        <dbReference type="Pfam" id="PF24278"/>
    </source>
</evidence>
<dbReference type="AlphaFoldDB" id="A0ABD5URB4"/>
<evidence type="ECO:0000313" key="6">
    <source>
        <dbReference type="EMBL" id="MFC6892064.1"/>
    </source>
</evidence>
<accession>A0ABD5URB4</accession>
<evidence type="ECO:0000313" key="7">
    <source>
        <dbReference type="Proteomes" id="UP001596296"/>
    </source>
</evidence>
<dbReference type="PANTHER" id="PTHR34236">
    <property type="entry name" value="DIMETHYL SULFOXIDE REDUCTASE TRANSCRIPTIONAL ACTIVATOR"/>
    <property type="match status" value="1"/>
</dbReference>
<gene>
    <name evidence="6" type="ORF">ACFQE9_05475</name>
</gene>
<proteinExistence type="predicted"/>
<evidence type="ECO:0000256" key="1">
    <source>
        <dbReference type="ARBA" id="ARBA00023015"/>
    </source>
</evidence>
<feature type="region of interest" description="Disordered" evidence="3">
    <location>
        <begin position="206"/>
        <end position="225"/>
    </location>
</feature>
<dbReference type="InterPro" id="IPR007050">
    <property type="entry name" value="HTH_bacterioopsin"/>
</dbReference>
<dbReference type="Pfam" id="PF04967">
    <property type="entry name" value="HTH_10"/>
    <property type="match status" value="1"/>
</dbReference>
<keyword evidence="7" id="KW-1185">Reference proteome</keyword>
<dbReference type="PANTHER" id="PTHR34236:SF1">
    <property type="entry name" value="DIMETHYL SULFOXIDE REDUCTASE TRANSCRIPTIONAL ACTIVATOR"/>
    <property type="match status" value="1"/>
</dbReference>
<feature type="domain" description="HVO-0513-like N-terminal" evidence="5">
    <location>
        <begin position="16"/>
        <end position="150"/>
    </location>
</feature>
<keyword evidence="2" id="KW-0804">Transcription</keyword>
<dbReference type="EMBL" id="JBHSXL010000004">
    <property type="protein sequence ID" value="MFC6892064.1"/>
    <property type="molecule type" value="Genomic_DNA"/>
</dbReference>